<organism evidence="1 2">
    <name type="scientific">Puccinia striiformis f. sp. tritici</name>
    <dbReference type="NCBI Taxonomy" id="168172"/>
    <lineage>
        <taxon>Eukaryota</taxon>
        <taxon>Fungi</taxon>
        <taxon>Dikarya</taxon>
        <taxon>Basidiomycota</taxon>
        <taxon>Pucciniomycotina</taxon>
        <taxon>Pucciniomycetes</taxon>
        <taxon>Pucciniales</taxon>
        <taxon>Pucciniaceae</taxon>
        <taxon>Puccinia</taxon>
    </lineage>
</organism>
<evidence type="ECO:0000313" key="2">
    <source>
        <dbReference type="Proteomes" id="UP001060170"/>
    </source>
</evidence>
<sequence length="115" mass="12731">MPPKLLGSMKGIVRVRNAFAAYGDLLDIHVDTLSPFGFILVGFHDTRSIVNIIQNGIKTLENTFGSYLKMEPLQRTDVIQLTQDVDNPVPSSNEAALNLRFDGSISSFMTLSNHH</sequence>
<protein>
    <submittedName>
        <fullName evidence="1">Uncharacterized protein</fullName>
    </submittedName>
</protein>
<reference evidence="2" key="1">
    <citation type="journal article" date="2018" name="BMC Genomics">
        <title>Genomic insights into host adaptation between the wheat stripe rust pathogen (Puccinia striiformis f. sp. tritici) and the barley stripe rust pathogen (Puccinia striiformis f. sp. hordei).</title>
        <authorList>
            <person name="Xia C."/>
            <person name="Wang M."/>
            <person name="Yin C."/>
            <person name="Cornejo O.E."/>
            <person name="Hulbert S.H."/>
            <person name="Chen X."/>
        </authorList>
    </citation>
    <scope>NUCLEOTIDE SEQUENCE [LARGE SCALE GENOMIC DNA]</scope>
    <source>
        <strain evidence="2">93-210</strain>
    </source>
</reference>
<proteinExistence type="predicted"/>
<reference evidence="2" key="2">
    <citation type="journal article" date="2018" name="Mol. Plant Microbe Interact.">
        <title>Genome sequence resources for the wheat stripe rust pathogen (Puccinia striiformis f. sp. tritici) and the barley stripe rust pathogen (Puccinia striiformis f. sp. hordei).</title>
        <authorList>
            <person name="Xia C."/>
            <person name="Wang M."/>
            <person name="Yin C."/>
            <person name="Cornejo O.E."/>
            <person name="Hulbert S.H."/>
            <person name="Chen X."/>
        </authorList>
    </citation>
    <scope>NUCLEOTIDE SEQUENCE [LARGE SCALE GENOMIC DNA]</scope>
    <source>
        <strain evidence="2">93-210</strain>
    </source>
</reference>
<accession>A0ACC0EWR0</accession>
<dbReference type="Proteomes" id="UP001060170">
    <property type="component" value="Chromosome 2"/>
</dbReference>
<reference evidence="1 2" key="3">
    <citation type="journal article" date="2022" name="Microbiol. Spectr.">
        <title>Folding features and dynamics of 3D genome architecture in plant fungal pathogens.</title>
        <authorList>
            <person name="Xia C."/>
        </authorList>
    </citation>
    <scope>NUCLEOTIDE SEQUENCE [LARGE SCALE GENOMIC DNA]</scope>
    <source>
        <strain evidence="1 2">93-210</strain>
    </source>
</reference>
<name>A0ACC0EWR0_9BASI</name>
<keyword evidence="2" id="KW-1185">Reference proteome</keyword>
<evidence type="ECO:0000313" key="1">
    <source>
        <dbReference type="EMBL" id="KAI7961551.1"/>
    </source>
</evidence>
<comment type="caution">
    <text evidence="1">The sequence shown here is derived from an EMBL/GenBank/DDBJ whole genome shotgun (WGS) entry which is preliminary data.</text>
</comment>
<dbReference type="EMBL" id="CM045866">
    <property type="protein sequence ID" value="KAI7961551.1"/>
    <property type="molecule type" value="Genomic_DNA"/>
</dbReference>
<gene>
    <name evidence="1" type="ORF">MJO28_002040</name>
</gene>